<comment type="catalytic activity">
    <reaction evidence="5 6">
        <text>O-phospho-L-threonyl-[protein] + H2O = L-threonyl-[protein] + phosphate</text>
        <dbReference type="Rhea" id="RHEA:47004"/>
        <dbReference type="Rhea" id="RHEA-COMP:11060"/>
        <dbReference type="Rhea" id="RHEA-COMP:11605"/>
        <dbReference type="ChEBI" id="CHEBI:15377"/>
        <dbReference type="ChEBI" id="CHEBI:30013"/>
        <dbReference type="ChEBI" id="CHEBI:43474"/>
        <dbReference type="ChEBI" id="CHEBI:61977"/>
        <dbReference type="EC" id="3.1.3.16"/>
    </reaction>
</comment>
<evidence type="ECO:0000256" key="4">
    <source>
        <dbReference type="ARBA" id="ARBA00047761"/>
    </source>
</evidence>
<comment type="function">
    <text evidence="6">This promotes the activity of RNA polymerase II.</text>
</comment>
<proteinExistence type="predicted"/>
<organism evidence="8 9">
    <name type="scientific">Cryptolaemus montrouzieri</name>
    <dbReference type="NCBI Taxonomy" id="559131"/>
    <lineage>
        <taxon>Eukaryota</taxon>
        <taxon>Metazoa</taxon>
        <taxon>Ecdysozoa</taxon>
        <taxon>Arthropoda</taxon>
        <taxon>Hexapoda</taxon>
        <taxon>Insecta</taxon>
        <taxon>Pterygota</taxon>
        <taxon>Neoptera</taxon>
        <taxon>Endopterygota</taxon>
        <taxon>Coleoptera</taxon>
        <taxon>Polyphaga</taxon>
        <taxon>Cucujiformia</taxon>
        <taxon>Coccinelloidea</taxon>
        <taxon>Coccinellidae</taxon>
        <taxon>Scymninae</taxon>
        <taxon>Scymnini</taxon>
        <taxon>Cryptolaemus</taxon>
    </lineage>
</organism>
<gene>
    <name evidence="8" type="ORF">HHI36_003066</name>
</gene>
<evidence type="ECO:0000256" key="6">
    <source>
        <dbReference type="RuleBase" id="RU366066"/>
    </source>
</evidence>
<dbReference type="PROSITE" id="PS50969">
    <property type="entry name" value="FCP1"/>
    <property type="match status" value="1"/>
</dbReference>
<keyword evidence="2 6" id="KW-0378">Hydrolase</keyword>
<evidence type="ECO:0000256" key="5">
    <source>
        <dbReference type="ARBA" id="ARBA00048336"/>
    </source>
</evidence>
<dbReference type="InterPro" id="IPR036412">
    <property type="entry name" value="HAD-like_sf"/>
</dbReference>
<dbReference type="EMBL" id="JABFTP020000185">
    <property type="protein sequence ID" value="KAL3288633.1"/>
    <property type="molecule type" value="Genomic_DNA"/>
</dbReference>
<comment type="catalytic activity">
    <reaction evidence="4 6">
        <text>O-phospho-L-seryl-[protein] + H2O = L-seryl-[protein] + phosphate</text>
        <dbReference type="Rhea" id="RHEA:20629"/>
        <dbReference type="Rhea" id="RHEA-COMP:9863"/>
        <dbReference type="Rhea" id="RHEA-COMP:11604"/>
        <dbReference type="ChEBI" id="CHEBI:15377"/>
        <dbReference type="ChEBI" id="CHEBI:29999"/>
        <dbReference type="ChEBI" id="CHEBI:43474"/>
        <dbReference type="ChEBI" id="CHEBI:83421"/>
        <dbReference type="EC" id="3.1.3.16"/>
    </reaction>
</comment>
<evidence type="ECO:0000313" key="8">
    <source>
        <dbReference type="EMBL" id="KAL3288633.1"/>
    </source>
</evidence>
<dbReference type="NCBIfam" id="TIGR02250">
    <property type="entry name" value="FCP1_euk"/>
    <property type="match status" value="1"/>
</dbReference>
<dbReference type="CDD" id="cd06849">
    <property type="entry name" value="lipoyl_domain"/>
    <property type="match status" value="1"/>
</dbReference>
<protein>
    <recommendedName>
        <fullName evidence="6">RNA polymerase II subunit A C-terminal domain phosphatase</fullName>
        <ecNumber evidence="6">3.1.3.16</ecNumber>
    </recommendedName>
</protein>
<feature type="domain" description="FCP1 homology" evidence="7">
    <location>
        <begin position="139"/>
        <end position="303"/>
    </location>
</feature>
<dbReference type="Pfam" id="PF03031">
    <property type="entry name" value="NIF"/>
    <property type="match status" value="1"/>
</dbReference>
<comment type="caution">
    <text evidence="8">The sequence shown here is derived from an EMBL/GenBank/DDBJ whole genome shotgun (WGS) entry which is preliminary data.</text>
</comment>
<sequence length="321" mass="36774">MAENVVRVSHKQNKPIKVLKWKVREGSTVSIGRIILFYDFNEVDKNVHLKLKSTKAGTIKKILVPEGAIVCFGDPLYELKLCNHPTIMNDMCAECGADLRKYDNIAAVASVPMVHAIPDLKVSEEQAKIIGKADSERLLRDRKLVLLVDLDQTLIHTTNDNVPPNIKDVYHFQLYGRHSPWYHTRLRPGTHKFLENIFSQFELHICTFGTRNYAHMIAMFLDKDQKLFSNRILSRDECFDPTSKKANLNALFPCGDNLVCIIDDREDVWSNALNLIHVKPYHFFKHTGDINAPPGLEKHEEDELSGIDLSNIKIKKMEIEM</sequence>
<dbReference type="GO" id="GO:0008420">
    <property type="term" value="F:RNA polymerase II CTD heptapeptide repeat phosphatase activity"/>
    <property type="evidence" value="ECO:0007669"/>
    <property type="project" value="UniProtKB-UniRule"/>
</dbReference>
<dbReference type="InterPro" id="IPR004274">
    <property type="entry name" value="FCP1_dom"/>
</dbReference>
<dbReference type="Pfam" id="PF00364">
    <property type="entry name" value="Biotin_lipoyl"/>
    <property type="match status" value="1"/>
</dbReference>
<dbReference type="InterPro" id="IPR011947">
    <property type="entry name" value="FCP1_euk"/>
</dbReference>
<dbReference type="InterPro" id="IPR039189">
    <property type="entry name" value="Fcp1"/>
</dbReference>
<dbReference type="InterPro" id="IPR000089">
    <property type="entry name" value="Biotin_lipoyl"/>
</dbReference>
<dbReference type="CDD" id="cd07521">
    <property type="entry name" value="HAD_FCP1-like"/>
    <property type="match status" value="1"/>
</dbReference>
<keyword evidence="3 6" id="KW-0539">Nucleus</keyword>
<dbReference type="SUPFAM" id="SSF51230">
    <property type="entry name" value="Single hybrid motif"/>
    <property type="match status" value="1"/>
</dbReference>
<comment type="subcellular location">
    <subcellularLocation>
        <location evidence="1 6">Nucleus</location>
    </subcellularLocation>
</comment>
<dbReference type="Proteomes" id="UP001516400">
    <property type="component" value="Unassembled WGS sequence"/>
</dbReference>
<dbReference type="Gene3D" id="2.40.50.100">
    <property type="match status" value="1"/>
</dbReference>
<evidence type="ECO:0000256" key="3">
    <source>
        <dbReference type="ARBA" id="ARBA00023242"/>
    </source>
</evidence>
<dbReference type="InterPro" id="IPR011053">
    <property type="entry name" value="Single_hybrid_motif"/>
</dbReference>
<keyword evidence="9" id="KW-1185">Reference proteome</keyword>
<dbReference type="InterPro" id="IPR023214">
    <property type="entry name" value="HAD_sf"/>
</dbReference>
<dbReference type="SUPFAM" id="SSF56784">
    <property type="entry name" value="HAD-like"/>
    <property type="match status" value="1"/>
</dbReference>
<dbReference type="GO" id="GO:0005634">
    <property type="term" value="C:nucleus"/>
    <property type="evidence" value="ECO:0007669"/>
    <property type="project" value="UniProtKB-SubCell"/>
</dbReference>
<name>A0ABD2PCD0_9CUCU</name>
<dbReference type="PANTHER" id="PTHR23081:SF36">
    <property type="entry name" value="RNA POLYMERASE II SUBUNIT A C-TERMINAL DOMAIN PHOSPHATASE"/>
    <property type="match status" value="1"/>
</dbReference>
<evidence type="ECO:0000256" key="2">
    <source>
        <dbReference type="ARBA" id="ARBA00022801"/>
    </source>
</evidence>
<evidence type="ECO:0000313" key="9">
    <source>
        <dbReference type="Proteomes" id="UP001516400"/>
    </source>
</evidence>
<dbReference type="PANTHER" id="PTHR23081">
    <property type="entry name" value="RNA POLYMERASE II CTD PHOSPHATASE"/>
    <property type="match status" value="1"/>
</dbReference>
<dbReference type="SMART" id="SM00577">
    <property type="entry name" value="CPDc"/>
    <property type="match status" value="1"/>
</dbReference>
<reference evidence="8 9" key="1">
    <citation type="journal article" date="2021" name="BMC Biol.">
        <title>Horizontally acquired antibacterial genes associated with adaptive radiation of ladybird beetles.</title>
        <authorList>
            <person name="Li H.S."/>
            <person name="Tang X.F."/>
            <person name="Huang Y.H."/>
            <person name="Xu Z.Y."/>
            <person name="Chen M.L."/>
            <person name="Du X.Y."/>
            <person name="Qiu B.Y."/>
            <person name="Chen P.T."/>
            <person name="Zhang W."/>
            <person name="Slipinski A."/>
            <person name="Escalona H.E."/>
            <person name="Waterhouse R.M."/>
            <person name="Zwick A."/>
            <person name="Pang H."/>
        </authorList>
    </citation>
    <scope>NUCLEOTIDE SEQUENCE [LARGE SCALE GENOMIC DNA]</scope>
    <source>
        <strain evidence="8">SYSU2018</strain>
    </source>
</reference>
<dbReference type="AlphaFoldDB" id="A0ABD2PCD0"/>
<dbReference type="Gene3D" id="3.40.50.1000">
    <property type="entry name" value="HAD superfamily/HAD-like"/>
    <property type="match status" value="1"/>
</dbReference>
<evidence type="ECO:0000256" key="1">
    <source>
        <dbReference type="ARBA" id="ARBA00004123"/>
    </source>
</evidence>
<dbReference type="EC" id="3.1.3.16" evidence="6"/>
<dbReference type="FunFam" id="3.40.50.1000:FF:000040">
    <property type="entry name" value="RNA polymerase II subunit A C-terminal domain phosphatase"/>
    <property type="match status" value="1"/>
</dbReference>
<evidence type="ECO:0000259" key="7">
    <source>
        <dbReference type="PROSITE" id="PS50969"/>
    </source>
</evidence>
<accession>A0ABD2PCD0</accession>